<dbReference type="AlphaFoldDB" id="A0A6V8LTV6"/>
<dbReference type="Pfam" id="PF00535">
    <property type="entry name" value="Glycos_transf_2"/>
    <property type="match status" value="1"/>
</dbReference>
<dbReference type="InterPro" id="IPR001173">
    <property type="entry name" value="Glyco_trans_2-like"/>
</dbReference>
<sequence length="316" mass="36040">MSKIVPLRPGRDPIRPVLMLLTSHRLDCLLLSMRSLQRFTNLGRFKKIYIVANAVEPDHAAILHRFMHTTPGVEVIHCSPRGLVPAVNAVQNEILSNHLDDVVVKMDEDVFVTPLWLEHLLEAYRAHRMRADIPIVSALAPVSPPGRFAMNRFLKAAYPAERAMYEGAVVEENWVYHRWMWEKVVHEDLVGAWLASGQPPYFYPDFATINCVVYDRRLLEAVLPLPVRKETDAPLSDEAAINRVLAANHWRNAVVSRALAHHYSFAKCEQYLRSHVPLDFVWQHLQDLWRAEQARLKGLTLRRYIPAGPMAGASAS</sequence>
<protein>
    <recommendedName>
        <fullName evidence="1">Glycosyltransferase 2-like domain-containing protein</fullName>
    </recommendedName>
</protein>
<dbReference type="RefSeq" id="WP_173083660.1">
    <property type="nucleotide sequence ID" value="NZ_BLTE01000007.1"/>
</dbReference>
<proteinExistence type="predicted"/>
<organism evidence="2 3">
    <name type="scientific">Fundidesulfovibrio magnetotacticus</name>
    <dbReference type="NCBI Taxonomy" id="2730080"/>
    <lineage>
        <taxon>Bacteria</taxon>
        <taxon>Pseudomonadati</taxon>
        <taxon>Thermodesulfobacteriota</taxon>
        <taxon>Desulfovibrionia</taxon>
        <taxon>Desulfovibrionales</taxon>
        <taxon>Desulfovibrionaceae</taxon>
        <taxon>Fundidesulfovibrio</taxon>
    </lineage>
</organism>
<evidence type="ECO:0000313" key="3">
    <source>
        <dbReference type="Proteomes" id="UP000494245"/>
    </source>
</evidence>
<reference evidence="2 3" key="2">
    <citation type="submission" date="2020-05" db="EMBL/GenBank/DDBJ databases">
        <title>Draft genome sequence of Desulfovibrio sp. strainFSS-1.</title>
        <authorList>
            <person name="Shimoshige H."/>
            <person name="Kobayashi H."/>
            <person name="Maekawa T."/>
        </authorList>
    </citation>
    <scope>NUCLEOTIDE SEQUENCE [LARGE SCALE GENOMIC DNA]</scope>
    <source>
        <strain evidence="2 3">SIID29052-01</strain>
    </source>
</reference>
<gene>
    <name evidence="2" type="ORF">NNJEOMEG_01859</name>
</gene>
<accession>A0A6V8LTV6</accession>
<name>A0A6V8LTV6_9BACT</name>
<evidence type="ECO:0000259" key="1">
    <source>
        <dbReference type="Pfam" id="PF00535"/>
    </source>
</evidence>
<dbReference type="InterPro" id="IPR029044">
    <property type="entry name" value="Nucleotide-diphossugar_trans"/>
</dbReference>
<dbReference type="Gene3D" id="3.90.550.10">
    <property type="entry name" value="Spore Coat Polysaccharide Biosynthesis Protein SpsA, Chain A"/>
    <property type="match status" value="1"/>
</dbReference>
<reference evidence="2 3" key="1">
    <citation type="submission" date="2020-04" db="EMBL/GenBank/DDBJ databases">
        <authorList>
            <consortium name="Desulfovibrio sp. FSS-1 genome sequencing consortium"/>
            <person name="Shimoshige H."/>
            <person name="Kobayashi H."/>
            <person name="Maekawa T."/>
        </authorList>
    </citation>
    <scope>NUCLEOTIDE SEQUENCE [LARGE SCALE GENOMIC DNA]</scope>
    <source>
        <strain evidence="2 3">SIID29052-01</strain>
    </source>
</reference>
<comment type="caution">
    <text evidence="2">The sequence shown here is derived from an EMBL/GenBank/DDBJ whole genome shotgun (WGS) entry which is preliminary data.</text>
</comment>
<dbReference type="Proteomes" id="UP000494245">
    <property type="component" value="Unassembled WGS sequence"/>
</dbReference>
<dbReference type="EMBL" id="BLTE01000007">
    <property type="protein sequence ID" value="GFK94021.1"/>
    <property type="molecule type" value="Genomic_DNA"/>
</dbReference>
<feature type="domain" description="Glycosyltransferase 2-like" evidence="1">
    <location>
        <begin position="43"/>
        <end position="129"/>
    </location>
</feature>
<dbReference type="SUPFAM" id="SSF53448">
    <property type="entry name" value="Nucleotide-diphospho-sugar transferases"/>
    <property type="match status" value="1"/>
</dbReference>
<evidence type="ECO:0000313" key="2">
    <source>
        <dbReference type="EMBL" id="GFK94021.1"/>
    </source>
</evidence>
<keyword evidence="3" id="KW-1185">Reference proteome</keyword>